<feature type="transmembrane region" description="Helical" evidence="5">
    <location>
        <begin position="88"/>
        <end position="107"/>
    </location>
</feature>
<accession>A0A255XTQ8</accession>
<keyword evidence="5" id="KW-0472">Membrane</keyword>
<dbReference type="InterPro" id="IPR009057">
    <property type="entry name" value="Homeodomain-like_sf"/>
</dbReference>
<feature type="domain" description="HTH araC/xylS-type" evidence="6">
    <location>
        <begin position="250"/>
        <end position="345"/>
    </location>
</feature>
<dbReference type="GO" id="GO:0003700">
    <property type="term" value="F:DNA-binding transcription factor activity"/>
    <property type="evidence" value="ECO:0007669"/>
    <property type="project" value="InterPro"/>
</dbReference>
<evidence type="ECO:0000256" key="2">
    <source>
        <dbReference type="ARBA" id="ARBA00023125"/>
    </source>
</evidence>
<dbReference type="EMBL" id="NOXS01000030">
    <property type="protein sequence ID" value="OYQ19815.1"/>
    <property type="molecule type" value="Genomic_DNA"/>
</dbReference>
<proteinExistence type="predicted"/>
<organism evidence="7 8">
    <name type="scientific">Elstera cyanobacteriorum</name>
    <dbReference type="NCBI Taxonomy" id="2022747"/>
    <lineage>
        <taxon>Bacteria</taxon>
        <taxon>Pseudomonadati</taxon>
        <taxon>Pseudomonadota</taxon>
        <taxon>Alphaproteobacteria</taxon>
        <taxon>Rhodospirillales</taxon>
        <taxon>Rhodospirillaceae</taxon>
        <taxon>Elstera</taxon>
    </lineage>
</organism>
<dbReference type="Gene3D" id="1.10.10.60">
    <property type="entry name" value="Homeodomain-like"/>
    <property type="match status" value="1"/>
</dbReference>
<dbReference type="Pfam" id="PF12833">
    <property type="entry name" value="HTH_18"/>
    <property type="match status" value="1"/>
</dbReference>
<dbReference type="PANTHER" id="PTHR43280:SF29">
    <property type="entry name" value="ARAC-FAMILY TRANSCRIPTIONAL REGULATOR"/>
    <property type="match status" value="1"/>
</dbReference>
<keyword evidence="2" id="KW-0238">DNA-binding</keyword>
<evidence type="ECO:0000259" key="6">
    <source>
        <dbReference type="PROSITE" id="PS01124"/>
    </source>
</evidence>
<keyword evidence="8" id="KW-1185">Reference proteome</keyword>
<evidence type="ECO:0000256" key="3">
    <source>
        <dbReference type="ARBA" id="ARBA00023163"/>
    </source>
</evidence>
<evidence type="ECO:0000256" key="4">
    <source>
        <dbReference type="SAM" id="MobiDB-lite"/>
    </source>
</evidence>
<evidence type="ECO:0000313" key="8">
    <source>
        <dbReference type="Proteomes" id="UP000216361"/>
    </source>
</evidence>
<feature type="transmembrane region" description="Helical" evidence="5">
    <location>
        <begin position="59"/>
        <end position="76"/>
    </location>
</feature>
<keyword evidence="3" id="KW-0804">Transcription</keyword>
<feature type="transmembrane region" description="Helical" evidence="5">
    <location>
        <begin position="113"/>
        <end position="130"/>
    </location>
</feature>
<dbReference type="InterPro" id="IPR018060">
    <property type="entry name" value="HTH_AraC"/>
</dbReference>
<keyword evidence="5" id="KW-0812">Transmembrane</keyword>
<dbReference type="GO" id="GO:0043565">
    <property type="term" value="F:sequence-specific DNA binding"/>
    <property type="evidence" value="ECO:0007669"/>
    <property type="project" value="InterPro"/>
</dbReference>
<dbReference type="PANTHER" id="PTHR43280">
    <property type="entry name" value="ARAC-FAMILY TRANSCRIPTIONAL REGULATOR"/>
    <property type="match status" value="1"/>
</dbReference>
<feature type="region of interest" description="Disordered" evidence="4">
    <location>
        <begin position="210"/>
        <end position="231"/>
    </location>
</feature>
<evidence type="ECO:0000256" key="5">
    <source>
        <dbReference type="SAM" id="Phobius"/>
    </source>
</evidence>
<feature type="transmembrane region" description="Helical" evidence="5">
    <location>
        <begin position="30"/>
        <end position="53"/>
    </location>
</feature>
<dbReference type="SUPFAM" id="SSF46689">
    <property type="entry name" value="Homeodomain-like"/>
    <property type="match status" value="1"/>
</dbReference>
<keyword evidence="1" id="KW-0805">Transcription regulation</keyword>
<feature type="transmembrane region" description="Helical" evidence="5">
    <location>
        <begin position="181"/>
        <end position="203"/>
    </location>
</feature>
<dbReference type="PROSITE" id="PS01124">
    <property type="entry name" value="HTH_ARAC_FAMILY_2"/>
    <property type="match status" value="1"/>
</dbReference>
<feature type="transmembrane region" description="Helical" evidence="5">
    <location>
        <begin position="151"/>
        <end position="175"/>
    </location>
</feature>
<evidence type="ECO:0000256" key="1">
    <source>
        <dbReference type="ARBA" id="ARBA00023015"/>
    </source>
</evidence>
<evidence type="ECO:0000313" key="7">
    <source>
        <dbReference type="EMBL" id="OYQ19815.1"/>
    </source>
</evidence>
<dbReference type="AlphaFoldDB" id="A0A255XTQ8"/>
<name>A0A255XTQ8_9PROT</name>
<feature type="transmembrane region" description="Helical" evidence="5">
    <location>
        <begin position="6"/>
        <end position="23"/>
    </location>
</feature>
<reference evidence="7 8" key="1">
    <citation type="submission" date="2017-07" db="EMBL/GenBank/DDBJ databases">
        <title>Elstera cyanobacteriorum sp. nov., a novel bacterium isolated from cyanobacterial aggregates in a eutrophic lake.</title>
        <authorList>
            <person name="Cai H."/>
        </authorList>
    </citation>
    <scope>NUCLEOTIDE SEQUENCE [LARGE SCALE GENOMIC DNA]</scope>
    <source>
        <strain evidence="7 8">TH019</strain>
    </source>
</reference>
<comment type="caution">
    <text evidence="7">The sequence shown here is derived from an EMBL/GenBank/DDBJ whole genome shotgun (WGS) entry which is preliminary data.</text>
</comment>
<dbReference type="SMART" id="SM00342">
    <property type="entry name" value="HTH_ARAC"/>
    <property type="match status" value="1"/>
</dbReference>
<dbReference type="Proteomes" id="UP000216361">
    <property type="component" value="Unassembled WGS sequence"/>
</dbReference>
<dbReference type="OrthoDB" id="345413at2"/>
<sequence>MPSIPLPFVISLVLCQLLVRMILQGPQRLGLFFSLVAAFAVQAALSGLNWNVGWYPARLIQPVLAAVLPALCFVVFKQLHRGEPATLARLWPHLLPALAVACLILLWREPIDAILCALDLGYGLALLQIARQGPGALAAARLGDERVAHKALVAMALLLILTGCVDAAIAIDFAFGDGQQASALLTAASILWLAAAGSATAIAGGSYPVTADETLDDPDPQKVPHSPAPPPLETLSEADAAILHRIDALMIDQHLYRDPDLTLERIARRAGIPGRQISAALNRAHGRNVSQIINAYRVAEAQQHLLSSRDSVTIIMLKVGFGTKSNFNREFLRVTGMTPSAYRRAGGPEKVLDPDSGRPIS</sequence>
<keyword evidence="5" id="KW-1133">Transmembrane helix</keyword>
<gene>
    <name evidence="7" type="ORF">CHR90_06755</name>
</gene>
<protein>
    <submittedName>
        <fullName evidence="7">AraC family transcriptional regulator</fullName>
    </submittedName>
</protein>